<gene>
    <name evidence="2" type="ORF">H9894_06345</name>
</gene>
<dbReference type="InterPro" id="IPR036291">
    <property type="entry name" value="NAD(P)-bd_dom_sf"/>
</dbReference>
<dbReference type="EMBL" id="DXHV01000062">
    <property type="protein sequence ID" value="HIW00794.1"/>
    <property type="molecule type" value="Genomic_DNA"/>
</dbReference>
<reference evidence="2" key="2">
    <citation type="submission" date="2021-04" db="EMBL/GenBank/DDBJ databases">
        <authorList>
            <person name="Gilroy R."/>
        </authorList>
    </citation>
    <scope>NUCLEOTIDE SEQUENCE</scope>
    <source>
        <strain evidence="2">ChiHecec2B26-446</strain>
    </source>
</reference>
<dbReference type="SUPFAM" id="SSF51735">
    <property type="entry name" value="NAD(P)-binding Rossmann-fold domains"/>
    <property type="match status" value="1"/>
</dbReference>
<organism evidence="2 3">
    <name type="scientific">Candidatus Desulfovibrio intestinipullorum</name>
    <dbReference type="NCBI Taxonomy" id="2838536"/>
    <lineage>
        <taxon>Bacteria</taxon>
        <taxon>Pseudomonadati</taxon>
        <taxon>Thermodesulfobacteriota</taxon>
        <taxon>Desulfovibrionia</taxon>
        <taxon>Desulfovibrionales</taxon>
        <taxon>Desulfovibrionaceae</taxon>
        <taxon>Desulfovibrio</taxon>
    </lineage>
</organism>
<comment type="caution">
    <text evidence="2">The sequence shown here is derived from an EMBL/GenBank/DDBJ whole genome shotgun (WGS) entry which is preliminary data.</text>
</comment>
<dbReference type="Proteomes" id="UP000886752">
    <property type="component" value="Unassembled WGS sequence"/>
</dbReference>
<reference evidence="2" key="1">
    <citation type="journal article" date="2021" name="PeerJ">
        <title>Extensive microbial diversity within the chicken gut microbiome revealed by metagenomics and culture.</title>
        <authorList>
            <person name="Gilroy R."/>
            <person name="Ravi A."/>
            <person name="Getino M."/>
            <person name="Pursley I."/>
            <person name="Horton D.L."/>
            <person name="Alikhan N.F."/>
            <person name="Baker D."/>
            <person name="Gharbi K."/>
            <person name="Hall N."/>
            <person name="Watson M."/>
            <person name="Adriaenssens E.M."/>
            <person name="Foster-Nyarko E."/>
            <person name="Jarju S."/>
            <person name="Secka A."/>
            <person name="Antonio M."/>
            <person name="Oren A."/>
            <person name="Chaudhuri R.R."/>
            <person name="La Ragione R."/>
            <person name="Hildebrand F."/>
            <person name="Pallen M.J."/>
        </authorList>
    </citation>
    <scope>NUCLEOTIDE SEQUENCE</scope>
    <source>
        <strain evidence="2">ChiHecec2B26-446</strain>
    </source>
</reference>
<dbReference type="Gene3D" id="3.40.50.720">
    <property type="entry name" value="NAD(P)-binding Rossmann-like Domain"/>
    <property type="match status" value="1"/>
</dbReference>
<evidence type="ECO:0000259" key="1">
    <source>
        <dbReference type="SMART" id="SM00881"/>
    </source>
</evidence>
<accession>A0A9D1PY08</accession>
<dbReference type="Pfam" id="PF13380">
    <property type="entry name" value="CoA_binding_2"/>
    <property type="match status" value="1"/>
</dbReference>
<evidence type="ECO:0000313" key="3">
    <source>
        <dbReference type="Proteomes" id="UP000886752"/>
    </source>
</evidence>
<dbReference type="AlphaFoldDB" id="A0A9D1PY08"/>
<feature type="domain" description="CoA-binding" evidence="1">
    <location>
        <begin position="12"/>
        <end position="106"/>
    </location>
</feature>
<evidence type="ECO:0000313" key="2">
    <source>
        <dbReference type="EMBL" id="HIW00794.1"/>
    </source>
</evidence>
<dbReference type="PANTHER" id="PTHR33303">
    <property type="entry name" value="CYTOPLASMIC PROTEIN-RELATED"/>
    <property type="match status" value="1"/>
</dbReference>
<name>A0A9D1PY08_9BACT</name>
<dbReference type="InterPro" id="IPR003781">
    <property type="entry name" value="CoA-bd"/>
</dbReference>
<sequence length="143" mass="16064">MLLPTDATLRTLFATARTIAIIGAKDVPGQPVDRVGRYLMEAGYTVIPVHPKRKTVWGLPAVPRIDLVEQADIVNVFRAPQYCPDHAREVLNMAKRPQCFWMQEGITSPEARKLLEDAGMLVLEDRCIYVEHARLTKNGLQQA</sequence>
<dbReference type="SMART" id="SM00881">
    <property type="entry name" value="CoA_binding"/>
    <property type="match status" value="1"/>
</dbReference>
<protein>
    <submittedName>
        <fullName evidence="2">CoA-binding protein</fullName>
    </submittedName>
</protein>
<dbReference type="PANTHER" id="PTHR33303:SF2">
    <property type="entry name" value="COA-BINDING DOMAIN-CONTAINING PROTEIN"/>
    <property type="match status" value="1"/>
</dbReference>
<proteinExistence type="predicted"/>